<dbReference type="Proteomes" id="UP001165381">
    <property type="component" value="Unassembled WGS sequence"/>
</dbReference>
<keyword evidence="1" id="KW-1133">Transmembrane helix</keyword>
<keyword evidence="1" id="KW-0812">Transmembrane</keyword>
<keyword evidence="3" id="KW-1185">Reference proteome</keyword>
<protein>
    <recommendedName>
        <fullName evidence="4">RING-type E3 ubiquitin transferase</fullName>
    </recommendedName>
</protein>
<dbReference type="EMBL" id="JAMFLZ010000007">
    <property type="protein sequence ID" value="MCL6296252.1"/>
    <property type="molecule type" value="Genomic_DNA"/>
</dbReference>
<sequence>MIYIFMATDPSNYMIPFLIIIAIVIIGFLVYYFNRKQIIIRKLKKFKPKRITQFRTNELTKISGKVLEVEAPFIAPFSKRKCVAYSIKIKQKVQSGKSSHWKTLVKKENIQDFFIEKNGELVMVKPSYETSNFYSYMVEDSSVSSGTFNDPTPEFQKVLDSFGIESETWLGFNKTLRYSERIIELGEIITVGGIAKWKSLNEPINGYSYSKIAALESNNEQKIIITDLPKARLIENRRR</sequence>
<comment type="caution">
    <text evidence="2">The sequence shown here is derived from an EMBL/GenBank/DDBJ whole genome shotgun (WGS) entry which is preliminary data.</text>
</comment>
<keyword evidence="1" id="KW-0472">Membrane</keyword>
<proteinExistence type="predicted"/>
<reference evidence="2" key="1">
    <citation type="submission" date="2022-05" db="EMBL/GenBank/DDBJ databases">
        <authorList>
            <person name="Park J.-S."/>
        </authorList>
    </citation>
    <scope>NUCLEOTIDE SEQUENCE</scope>
    <source>
        <strain evidence="2">2012CJ34-3</strain>
    </source>
</reference>
<evidence type="ECO:0000256" key="1">
    <source>
        <dbReference type="SAM" id="Phobius"/>
    </source>
</evidence>
<feature type="transmembrane region" description="Helical" evidence="1">
    <location>
        <begin position="13"/>
        <end position="34"/>
    </location>
</feature>
<evidence type="ECO:0000313" key="2">
    <source>
        <dbReference type="EMBL" id="MCL6296252.1"/>
    </source>
</evidence>
<name>A0ABT0QGX8_9FLAO</name>
<accession>A0ABT0QGX8</accession>
<evidence type="ECO:0008006" key="4">
    <source>
        <dbReference type="Google" id="ProtNLM"/>
    </source>
</evidence>
<gene>
    <name evidence="2" type="ORF">M3P09_14665</name>
</gene>
<organism evidence="2 3">
    <name type="scientific">Jejuia spongiicola</name>
    <dbReference type="NCBI Taxonomy" id="2942207"/>
    <lineage>
        <taxon>Bacteria</taxon>
        <taxon>Pseudomonadati</taxon>
        <taxon>Bacteroidota</taxon>
        <taxon>Flavobacteriia</taxon>
        <taxon>Flavobacteriales</taxon>
        <taxon>Flavobacteriaceae</taxon>
        <taxon>Jejuia</taxon>
    </lineage>
</organism>
<dbReference type="RefSeq" id="WP_249973720.1">
    <property type="nucleotide sequence ID" value="NZ_JAMFLZ010000007.1"/>
</dbReference>
<evidence type="ECO:0000313" key="3">
    <source>
        <dbReference type="Proteomes" id="UP001165381"/>
    </source>
</evidence>